<keyword evidence="5 7" id="KW-0472">Membrane</keyword>
<keyword evidence="4 7" id="KW-1133">Transmembrane helix</keyword>
<evidence type="ECO:0000259" key="8">
    <source>
        <dbReference type="Pfam" id="PF02687"/>
    </source>
</evidence>
<dbReference type="InterPro" id="IPR003838">
    <property type="entry name" value="ABC3_permease_C"/>
</dbReference>
<feature type="domain" description="ABC3 transporter permease C-terminal" evidence="8">
    <location>
        <begin position="224"/>
        <end position="336"/>
    </location>
</feature>
<evidence type="ECO:0000256" key="4">
    <source>
        <dbReference type="ARBA" id="ARBA00022989"/>
    </source>
</evidence>
<feature type="domain" description="MacB-like periplasmic core" evidence="9">
    <location>
        <begin position="11"/>
        <end position="183"/>
    </location>
</feature>
<dbReference type="PANTHER" id="PTHR30572:SF4">
    <property type="entry name" value="ABC TRANSPORTER PERMEASE YTRF"/>
    <property type="match status" value="1"/>
</dbReference>
<feature type="transmembrane region" description="Helical" evidence="7">
    <location>
        <begin position="220"/>
        <end position="245"/>
    </location>
</feature>
<protein>
    <recommendedName>
        <fullName evidence="12">Multidrug ABC transporter substrate-binding protein</fullName>
    </recommendedName>
</protein>
<sequence length="344" mass="36794">MVMPSFNRSGAVNLGAGTRNSITLDDVEALQKKSMLVKYISPEIRGSGQVVAGSNNWSTSYQGVSASFLDIRNWPLAQGTFFTERDMKARSKKIVIGQTVVENLFPNQNPVGQKIRLRNVPFEVIGLLSKKGQSANGTDQDDMMLVPATTAYYRLGGNRRPMGLIISVTSEDQMDAAKEEITNILREEHDLQAGDSDDFSIRSQTDIAETATSVTGMLTILLSAIAGVSLVVGGIGIMNIMLVSVTERTREIGIRLAIGARGGDVLTQFLIEAMMLSLLGGMLGIAAGIGSGYGIGKVLGMPIVINPFIIGVAFAFSGGIGMFFGYYPARKAAALDPIVALRYE</sequence>
<comment type="similarity">
    <text evidence="6">Belongs to the ABC-4 integral membrane protein family.</text>
</comment>
<dbReference type="InterPro" id="IPR025857">
    <property type="entry name" value="MacB_PCD"/>
</dbReference>
<dbReference type="EMBL" id="DF820456">
    <property type="protein sequence ID" value="GAK50414.1"/>
    <property type="molecule type" value="Genomic_DNA"/>
</dbReference>
<evidence type="ECO:0000256" key="6">
    <source>
        <dbReference type="ARBA" id="ARBA00038076"/>
    </source>
</evidence>
<name>A0A0S6VZ57_9BACT</name>
<evidence type="ECO:0000256" key="5">
    <source>
        <dbReference type="ARBA" id="ARBA00023136"/>
    </source>
</evidence>
<organism evidence="10">
    <name type="scientific">Candidatus Moduliflexus flocculans</name>
    <dbReference type="NCBI Taxonomy" id="1499966"/>
    <lineage>
        <taxon>Bacteria</taxon>
        <taxon>Candidatus Moduliflexota</taxon>
        <taxon>Candidatus Moduliflexia</taxon>
        <taxon>Candidatus Moduliflexales</taxon>
        <taxon>Candidatus Moduliflexaceae</taxon>
    </lineage>
</organism>
<dbReference type="Proteomes" id="UP000030700">
    <property type="component" value="Unassembled WGS sequence"/>
</dbReference>
<dbReference type="AlphaFoldDB" id="A0A0S6VZ57"/>
<dbReference type="InterPro" id="IPR050250">
    <property type="entry name" value="Macrolide_Exporter_MacB"/>
</dbReference>
<evidence type="ECO:0008006" key="12">
    <source>
        <dbReference type="Google" id="ProtNLM"/>
    </source>
</evidence>
<dbReference type="PANTHER" id="PTHR30572">
    <property type="entry name" value="MEMBRANE COMPONENT OF TRANSPORTER-RELATED"/>
    <property type="match status" value="1"/>
</dbReference>
<dbReference type="GO" id="GO:0022857">
    <property type="term" value="F:transmembrane transporter activity"/>
    <property type="evidence" value="ECO:0007669"/>
    <property type="project" value="TreeGrafter"/>
</dbReference>
<gene>
    <name evidence="10" type="ORF">U14_01645</name>
</gene>
<feature type="transmembrane region" description="Helical" evidence="7">
    <location>
        <begin position="303"/>
        <end position="327"/>
    </location>
</feature>
<proteinExistence type="inferred from homology"/>
<dbReference type="STRING" id="1499966.U14_01645"/>
<accession>A0A0S6VZ57</accession>
<comment type="subcellular location">
    <subcellularLocation>
        <location evidence="1">Cell membrane</location>
        <topology evidence="1">Multi-pass membrane protein</topology>
    </subcellularLocation>
</comment>
<evidence type="ECO:0000259" key="9">
    <source>
        <dbReference type="Pfam" id="PF12704"/>
    </source>
</evidence>
<evidence type="ECO:0000256" key="1">
    <source>
        <dbReference type="ARBA" id="ARBA00004651"/>
    </source>
</evidence>
<keyword evidence="11" id="KW-1185">Reference proteome</keyword>
<keyword evidence="3 7" id="KW-0812">Transmembrane</keyword>
<evidence type="ECO:0000256" key="3">
    <source>
        <dbReference type="ARBA" id="ARBA00022692"/>
    </source>
</evidence>
<dbReference type="GO" id="GO:0005886">
    <property type="term" value="C:plasma membrane"/>
    <property type="evidence" value="ECO:0007669"/>
    <property type="project" value="UniProtKB-SubCell"/>
</dbReference>
<feature type="transmembrane region" description="Helical" evidence="7">
    <location>
        <begin position="265"/>
        <end position="291"/>
    </location>
</feature>
<evidence type="ECO:0000256" key="7">
    <source>
        <dbReference type="SAM" id="Phobius"/>
    </source>
</evidence>
<evidence type="ECO:0000313" key="11">
    <source>
        <dbReference type="Proteomes" id="UP000030700"/>
    </source>
</evidence>
<dbReference type="HOGENOM" id="CLU_000604_8_0_0"/>
<dbReference type="Pfam" id="PF12704">
    <property type="entry name" value="MacB_PCD"/>
    <property type="match status" value="1"/>
</dbReference>
<evidence type="ECO:0000313" key="10">
    <source>
        <dbReference type="EMBL" id="GAK50414.1"/>
    </source>
</evidence>
<evidence type="ECO:0000256" key="2">
    <source>
        <dbReference type="ARBA" id="ARBA00022475"/>
    </source>
</evidence>
<dbReference type="Pfam" id="PF02687">
    <property type="entry name" value="FtsX"/>
    <property type="match status" value="1"/>
</dbReference>
<reference evidence="10" key="1">
    <citation type="journal article" date="2015" name="PeerJ">
        <title>First genomic representation of candidate bacterial phylum KSB3 points to enhanced environmental sensing as a trigger of wastewater bulking.</title>
        <authorList>
            <person name="Sekiguchi Y."/>
            <person name="Ohashi A."/>
            <person name="Parks D.H."/>
            <person name="Yamauchi T."/>
            <person name="Tyson G.W."/>
            <person name="Hugenholtz P."/>
        </authorList>
    </citation>
    <scope>NUCLEOTIDE SEQUENCE [LARGE SCALE GENOMIC DNA]</scope>
</reference>
<keyword evidence="2" id="KW-1003">Cell membrane</keyword>